<accession>A0A3B0RR24</accession>
<dbReference type="Pfam" id="PF05762">
    <property type="entry name" value="VWA_CoxE"/>
    <property type="match status" value="1"/>
</dbReference>
<dbReference type="PANTHER" id="PTHR39338:SF6">
    <property type="entry name" value="BLL5662 PROTEIN"/>
    <property type="match status" value="1"/>
</dbReference>
<dbReference type="InterPro" id="IPR036465">
    <property type="entry name" value="vWFA_dom_sf"/>
</dbReference>
<dbReference type="InterPro" id="IPR002035">
    <property type="entry name" value="VWF_A"/>
</dbReference>
<protein>
    <recommendedName>
        <fullName evidence="1">VWFA domain-containing protein</fullName>
    </recommendedName>
</protein>
<dbReference type="PANTHER" id="PTHR39338">
    <property type="entry name" value="BLL5662 PROTEIN-RELATED"/>
    <property type="match status" value="1"/>
</dbReference>
<dbReference type="EMBL" id="UOEK01000064">
    <property type="protein sequence ID" value="VAV94617.1"/>
    <property type="molecule type" value="Genomic_DNA"/>
</dbReference>
<feature type="domain" description="VWFA" evidence="1">
    <location>
        <begin position="62"/>
        <end position="238"/>
    </location>
</feature>
<evidence type="ECO:0000313" key="2">
    <source>
        <dbReference type="EMBL" id="VAV94617.1"/>
    </source>
</evidence>
<feature type="non-terminal residue" evidence="2">
    <location>
        <position position="1"/>
    </location>
</feature>
<sequence>AEAEEVRRLISRMMWRPADTVSRRWVSDRHGSRPHLRNTFRNLTGPDGDLIPLEMSSRSPRRRPLIILADISGSMELYAEMFLHFVHAAQGRLGRVESFVFATRLTRITRDMHQRDPKFALDRVSMSVKDWSGGTRIGEALGTFNRDWSRRLARGGAIGLVISDGWDTGDPDVLAAEMARFSRSVHRVIWLNPLASRPGFAPEARGMRTVLPYVDDFVAASSVIDLRGVVRLLESLPLRRS</sequence>
<name>A0A3B0RR24_9ZZZZ</name>
<organism evidence="2">
    <name type="scientific">hydrothermal vent metagenome</name>
    <dbReference type="NCBI Taxonomy" id="652676"/>
    <lineage>
        <taxon>unclassified sequences</taxon>
        <taxon>metagenomes</taxon>
        <taxon>ecological metagenomes</taxon>
    </lineage>
</organism>
<proteinExistence type="predicted"/>
<dbReference type="SMART" id="SM00327">
    <property type="entry name" value="VWA"/>
    <property type="match status" value="1"/>
</dbReference>
<dbReference type="AlphaFoldDB" id="A0A3B0RR24"/>
<dbReference type="CDD" id="cd00198">
    <property type="entry name" value="vWFA"/>
    <property type="match status" value="1"/>
</dbReference>
<evidence type="ECO:0000259" key="1">
    <source>
        <dbReference type="SMART" id="SM00327"/>
    </source>
</evidence>
<dbReference type="InterPro" id="IPR008912">
    <property type="entry name" value="Uncharacterised_CoxE"/>
</dbReference>
<gene>
    <name evidence="2" type="ORF">MNBD_ACTINO02-527</name>
</gene>
<dbReference type="SUPFAM" id="SSF53300">
    <property type="entry name" value="vWA-like"/>
    <property type="match status" value="1"/>
</dbReference>
<reference evidence="2" key="1">
    <citation type="submission" date="2018-06" db="EMBL/GenBank/DDBJ databases">
        <authorList>
            <person name="Zhirakovskaya E."/>
        </authorList>
    </citation>
    <scope>NUCLEOTIDE SEQUENCE</scope>
</reference>